<dbReference type="InterPro" id="IPR005562">
    <property type="entry name" value="SpoVA"/>
</dbReference>
<feature type="transmembrane region" description="Helical" evidence="1">
    <location>
        <begin position="29"/>
        <end position="50"/>
    </location>
</feature>
<dbReference type="EMBL" id="FWXH01000003">
    <property type="protein sequence ID" value="SMC21098.1"/>
    <property type="molecule type" value="Genomic_DNA"/>
</dbReference>
<sequence>MESREKKIKDKFHKVTDESSPKSKLFKNCICAFIVGGIICDVGQFFNNYLLGWGMSPENTSSWVTIIMIFIGALLTGIGVYDKIANFAGAGTVVPITGFANSIVSPAIEFKKEGYILGVGAKMFTIAGPVLVYGIGSSIIVGVIYYFISR</sequence>
<gene>
    <name evidence="2" type="ORF">SAMN02745134_01189</name>
</gene>
<reference evidence="2 3" key="1">
    <citation type="submission" date="2017-04" db="EMBL/GenBank/DDBJ databases">
        <authorList>
            <person name="Afonso C.L."/>
            <person name="Miller P.J."/>
            <person name="Scott M.A."/>
            <person name="Spackman E."/>
            <person name="Goraichik I."/>
            <person name="Dimitrov K.M."/>
            <person name="Suarez D.L."/>
            <person name="Swayne D.E."/>
        </authorList>
    </citation>
    <scope>NUCLEOTIDE SEQUENCE [LARGE SCALE GENOMIC DNA]</scope>
    <source>
        <strain evidence="2 3">DSM 12555</strain>
    </source>
</reference>
<dbReference type="AlphaFoldDB" id="A0A1W1XBN4"/>
<keyword evidence="1" id="KW-0812">Transmembrane</keyword>
<dbReference type="PANTHER" id="PTHR38450">
    <property type="entry name" value="STAGE V SPORULATION PROTEIN AC-RELATED"/>
    <property type="match status" value="1"/>
</dbReference>
<organism evidence="2 3">
    <name type="scientific">Clostridium acidisoli DSM 12555</name>
    <dbReference type="NCBI Taxonomy" id="1121291"/>
    <lineage>
        <taxon>Bacteria</taxon>
        <taxon>Bacillati</taxon>
        <taxon>Bacillota</taxon>
        <taxon>Clostridia</taxon>
        <taxon>Eubacteriales</taxon>
        <taxon>Clostridiaceae</taxon>
        <taxon>Clostridium</taxon>
    </lineage>
</organism>
<dbReference type="RefSeq" id="WP_084114648.1">
    <property type="nucleotide sequence ID" value="NZ_FWXH01000003.1"/>
</dbReference>
<dbReference type="PANTHER" id="PTHR38450:SF1">
    <property type="entry name" value="STAGE V SPORULATION PROTEIN AC"/>
    <property type="match status" value="1"/>
</dbReference>
<dbReference type="STRING" id="1121291.SAMN02745134_01189"/>
<evidence type="ECO:0000313" key="3">
    <source>
        <dbReference type="Proteomes" id="UP000192468"/>
    </source>
</evidence>
<feature type="transmembrane region" description="Helical" evidence="1">
    <location>
        <begin position="87"/>
        <end position="104"/>
    </location>
</feature>
<keyword evidence="1" id="KW-1133">Transmembrane helix</keyword>
<keyword evidence="3" id="KW-1185">Reference proteome</keyword>
<feature type="transmembrane region" description="Helical" evidence="1">
    <location>
        <begin position="124"/>
        <end position="148"/>
    </location>
</feature>
<evidence type="ECO:0000313" key="2">
    <source>
        <dbReference type="EMBL" id="SMC21098.1"/>
    </source>
</evidence>
<protein>
    <submittedName>
        <fullName evidence="2">Stage V sporulation protein AC</fullName>
    </submittedName>
</protein>
<keyword evidence="1" id="KW-0472">Membrane</keyword>
<dbReference type="Pfam" id="PF03862">
    <property type="entry name" value="SpoVAC_SpoVAEB"/>
    <property type="match status" value="1"/>
</dbReference>
<evidence type="ECO:0000256" key="1">
    <source>
        <dbReference type="SAM" id="Phobius"/>
    </source>
</evidence>
<dbReference type="OrthoDB" id="9797988at2"/>
<name>A0A1W1XBN4_9CLOT</name>
<dbReference type="Proteomes" id="UP000192468">
    <property type="component" value="Unassembled WGS sequence"/>
</dbReference>
<dbReference type="InterPro" id="IPR014203">
    <property type="entry name" value="Spore_V_AC"/>
</dbReference>
<feature type="transmembrane region" description="Helical" evidence="1">
    <location>
        <begin position="62"/>
        <end position="80"/>
    </location>
</feature>
<proteinExistence type="predicted"/>
<dbReference type="NCBIfam" id="TIGR02838">
    <property type="entry name" value="spore_V_AC"/>
    <property type="match status" value="1"/>
</dbReference>
<accession>A0A1W1XBN4</accession>